<keyword evidence="3" id="KW-1185">Reference proteome</keyword>
<dbReference type="RefSeq" id="WP_281931174.1">
    <property type="nucleotide sequence ID" value="NZ_AP027142.1"/>
</dbReference>
<feature type="signal peptide" evidence="1">
    <location>
        <begin position="1"/>
        <end position="20"/>
    </location>
</feature>
<evidence type="ECO:0008006" key="4">
    <source>
        <dbReference type="Google" id="ProtNLM"/>
    </source>
</evidence>
<evidence type="ECO:0000256" key="1">
    <source>
        <dbReference type="SAM" id="SignalP"/>
    </source>
</evidence>
<reference evidence="2 3" key="1">
    <citation type="journal article" date="2023" name="Int. J. Syst. Evol. Microbiol.">
        <title>Methylocystis iwaonis sp. nov., a type II methane-oxidizing bacterium from surface soil of a rice paddy field in Japan, and emended description of the genus Methylocystis (ex Whittenbury et al. 1970) Bowman et al. 1993.</title>
        <authorList>
            <person name="Kaise H."/>
            <person name="Sawadogo J.B."/>
            <person name="Alam M.S."/>
            <person name="Ueno C."/>
            <person name="Dianou D."/>
            <person name="Shinjo R."/>
            <person name="Asakawa S."/>
        </authorList>
    </citation>
    <scope>NUCLEOTIDE SEQUENCE [LARGE SCALE GENOMIC DNA]</scope>
    <source>
        <strain evidence="2 3">SS37A-Re</strain>
    </source>
</reference>
<feature type="chain" id="PRO_5046176565" description="Curlin" evidence="1">
    <location>
        <begin position="21"/>
        <end position="92"/>
    </location>
</feature>
<dbReference type="Proteomes" id="UP001317629">
    <property type="component" value="Chromosome"/>
</dbReference>
<evidence type="ECO:0000313" key="3">
    <source>
        <dbReference type="Proteomes" id="UP001317629"/>
    </source>
</evidence>
<evidence type="ECO:0000313" key="2">
    <source>
        <dbReference type="EMBL" id="BDV33674.1"/>
    </source>
</evidence>
<name>A0ABN6VDG2_9HYPH</name>
<organism evidence="2 3">
    <name type="scientific">Methylocystis iwaonis</name>
    <dbReference type="NCBI Taxonomy" id="2885079"/>
    <lineage>
        <taxon>Bacteria</taxon>
        <taxon>Pseudomonadati</taxon>
        <taxon>Pseudomonadota</taxon>
        <taxon>Alphaproteobacteria</taxon>
        <taxon>Hyphomicrobiales</taxon>
        <taxon>Methylocystaceae</taxon>
        <taxon>Methylocystis</taxon>
    </lineage>
</organism>
<dbReference type="EMBL" id="AP027142">
    <property type="protein sequence ID" value="BDV33674.1"/>
    <property type="molecule type" value="Genomic_DNA"/>
</dbReference>
<proteinExistence type="predicted"/>
<gene>
    <name evidence="2" type="ORF">SS37A_12030</name>
</gene>
<keyword evidence="1" id="KW-0732">Signal</keyword>
<sequence>MRKLLALSVVFSFFSGAALASSYGSIAQFVGGIDGALALQQAQIGQSTVKGTDNLAHIGQYIFGASAGSVAIQNATINQITVVPLSPFSNGF</sequence>
<accession>A0ABN6VDG2</accession>
<protein>
    <recommendedName>
        <fullName evidence="4">Curlin</fullName>
    </recommendedName>
</protein>